<accession>A0ABT4VD82</accession>
<sequence length="61" mass="7185">MITKNLSWNVDKESLLQGKLEFQRLKKIQYSFADGLLDTKILIYQADIFNEDFANTHHINN</sequence>
<organism evidence="1 2">
    <name type="scientific">Helicobacter ibis</name>
    <dbReference type="NCBI Taxonomy" id="2962633"/>
    <lineage>
        <taxon>Bacteria</taxon>
        <taxon>Pseudomonadati</taxon>
        <taxon>Campylobacterota</taxon>
        <taxon>Epsilonproteobacteria</taxon>
        <taxon>Campylobacterales</taxon>
        <taxon>Helicobacteraceae</taxon>
        <taxon>Helicobacter</taxon>
    </lineage>
</organism>
<evidence type="ECO:0000313" key="2">
    <source>
        <dbReference type="Proteomes" id="UP001210261"/>
    </source>
</evidence>
<dbReference type="EMBL" id="JAQHXR010000001">
    <property type="protein sequence ID" value="MDA3968662.1"/>
    <property type="molecule type" value="Genomic_DNA"/>
</dbReference>
<comment type="caution">
    <text evidence="1">The sequence shown here is derived from an EMBL/GenBank/DDBJ whole genome shotgun (WGS) entry which is preliminary data.</text>
</comment>
<name>A0ABT4VD82_9HELI</name>
<dbReference type="Proteomes" id="UP001210261">
    <property type="component" value="Unassembled WGS sequence"/>
</dbReference>
<reference evidence="1 2" key="1">
    <citation type="submission" date="2023-01" db="EMBL/GenBank/DDBJ databases">
        <title>Description of Helicobacter ibis sp. nov. isolated from faecal droppings of black-faced ibis (Theristicus melanopis).</title>
        <authorList>
            <person name="Lopez-Cantillo M."/>
            <person name="Vidal-Veuthey B."/>
            <person name="Mella A."/>
            <person name="De La Haba R."/>
            <person name="Collado L."/>
        </authorList>
    </citation>
    <scope>NUCLEOTIDE SEQUENCE [LARGE SCALE GENOMIC DNA]</scope>
    <source>
        <strain evidence="1 2">A82</strain>
    </source>
</reference>
<keyword evidence="2" id="KW-1185">Reference proteome</keyword>
<gene>
    <name evidence="1" type="ORF">PF021_03115</name>
</gene>
<protein>
    <submittedName>
        <fullName evidence="1">Uncharacterized protein</fullName>
    </submittedName>
</protein>
<proteinExistence type="predicted"/>
<evidence type="ECO:0000313" key="1">
    <source>
        <dbReference type="EMBL" id="MDA3968662.1"/>
    </source>
</evidence>
<dbReference type="RefSeq" id="WP_271020938.1">
    <property type="nucleotide sequence ID" value="NZ_JAQHXR010000001.1"/>
</dbReference>